<dbReference type="InterPro" id="IPR000210">
    <property type="entry name" value="BTB/POZ_dom"/>
</dbReference>
<gene>
    <name evidence="2" type="ORF">JI435_121190</name>
</gene>
<evidence type="ECO:0000313" key="3">
    <source>
        <dbReference type="Proteomes" id="UP000663193"/>
    </source>
</evidence>
<organism evidence="2 3">
    <name type="scientific">Phaeosphaeria nodorum (strain SN15 / ATCC MYA-4574 / FGSC 10173)</name>
    <name type="common">Glume blotch fungus</name>
    <name type="synonym">Parastagonospora nodorum</name>
    <dbReference type="NCBI Taxonomy" id="321614"/>
    <lineage>
        <taxon>Eukaryota</taxon>
        <taxon>Fungi</taxon>
        <taxon>Dikarya</taxon>
        <taxon>Ascomycota</taxon>
        <taxon>Pezizomycotina</taxon>
        <taxon>Dothideomycetes</taxon>
        <taxon>Pleosporomycetidae</taxon>
        <taxon>Pleosporales</taxon>
        <taxon>Pleosporineae</taxon>
        <taxon>Phaeosphaeriaceae</taxon>
        <taxon>Parastagonospora</taxon>
    </lineage>
</organism>
<dbReference type="AlphaFoldDB" id="A0A7U2I4K4"/>
<reference evidence="3" key="1">
    <citation type="journal article" date="2021" name="BMC Genomics">
        <title>Chromosome-level genome assembly and manually-curated proteome of model necrotroph Parastagonospora nodorum Sn15 reveals a genome-wide trove of candidate effector homologs, and redundancy of virulence-related functions within an accessory chromosome.</title>
        <authorList>
            <person name="Bertazzoni S."/>
            <person name="Jones D.A.B."/>
            <person name="Phan H.T."/>
            <person name="Tan K.-C."/>
            <person name="Hane J.K."/>
        </authorList>
    </citation>
    <scope>NUCLEOTIDE SEQUENCE [LARGE SCALE GENOMIC DNA]</scope>
    <source>
        <strain evidence="3">SN15 / ATCC MYA-4574 / FGSC 10173)</strain>
    </source>
</reference>
<dbReference type="InterPro" id="IPR011333">
    <property type="entry name" value="SKP1/BTB/POZ_sf"/>
</dbReference>
<evidence type="ECO:0000259" key="1">
    <source>
        <dbReference type="PROSITE" id="PS50097"/>
    </source>
</evidence>
<dbReference type="Proteomes" id="UP000663193">
    <property type="component" value="Chromosome 12"/>
</dbReference>
<dbReference type="SUPFAM" id="SSF54695">
    <property type="entry name" value="POZ domain"/>
    <property type="match status" value="1"/>
</dbReference>
<dbReference type="PANTHER" id="PTHR47843">
    <property type="entry name" value="BTB DOMAIN-CONTAINING PROTEIN-RELATED"/>
    <property type="match status" value="1"/>
</dbReference>
<proteinExistence type="predicted"/>
<sequence>MSSIPDYCKLQTRIDTFEDVLLLPWASSTDTLFSAEDRKQQTVINLSVSGFHSNPASEQFPGQVLSCHACGVHLQSSDWNNESFQNVAYICSLHKNSCVYYRIPDFHAAVLDQQDIRVSALSKPDYFDSLPIRVFVGSQPNFEEFSVHEGLICPRSEFFCNSVKGPWKESEERTVNLSENEPDVFRVYLKYLYTGTLAVKNAACGGNDDSSIVADEYATLSKLFVLAEKLMDEDGKTAILAAISARSQEPFSDKILYYPAIDSVQIIYEGTPEHSPARKLLVTLYTNFVTFAFVTEKSDAVPKDFLHDLSLGLLTQRPLSKTLKDVLDEKKATDTSLRLAMEGLGCAGEDVKHVRKQMAALLRENTQLKANAQRGLVHSPFGSSRAVSYATDSD</sequence>
<dbReference type="Pfam" id="PF00651">
    <property type="entry name" value="BTB"/>
    <property type="match status" value="1"/>
</dbReference>
<name>A0A7U2I4K4_PHANO</name>
<dbReference type="OrthoDB" id="1022638at2759"/>
<dbReference type="Gene3D" id="3.30.710.10">
    <property type="entry name" value="Potassium Channel Kv1.1, Chain A"/>
    <property type="match status" value="1"/>
</dbReference>
<dbReference type="VEuPathDB" id="FungiDB:JI435_121190"/>
<accession>A0A7U2I4K4</accession>
<dbReference type="CDD" id="cd18186">
    <property type="entry name" value="BTB_POZ_ZBTB_KLHL-like"/>
    <property type="match status" value="1"/>
</dbReference>
<evidence type="ECO:0000313" key="2">
    <source>
        <dbReference type="EMBL" id="QRD01459.1"/>
    </source>
</evidence>
<dbReference type="PROSITE" id="PS50143">
    <property type="entry name" value="BIR_REPEAT_2"/>
    <property type="match status" value="1"/>
</dbReference>
<dbReference type="PROSITE" id="PS50097">
    <property type="entry name" value="BTB"/>
    <property type="match status" value="1"/>
</dbReference>
<keyword evidence="3" id="KW-1185">Reference proteome</keyword>
<dbReference type="EMBL" id="CP069034">
    <property type="protein sequence ID" value="QRD01459.1"/>
    <property type="molecule type" value="Genomic_DNA"/>
</dbReference>
<feature type="domain" description="BTB" evidence="1">
    <location>
        <begin position="130"/>
        <end position="201"/>
    </location>
</feature>
<dbReference type="InterPro" id="IPR001370">
    <property type="entry name" value="BIR_rpt"/>
</dbReference>
<dbReference type="PANTHER" id="PTHR47843:SF2">
    <property type="entry name" value="BTB DOMAIN-CONTAINING PROTEIN"/>
    <property type="match status" value="1"/>
</dbReference>
<protein>
    <recommendedName>
        <fullName evidence="1">BTB domain-containing protein</fullName>
    </recommendedName>
</protein>